<sequence>MIHERLFPRADWSKSSVVTFLPDDRRYPVTSGIAAVGFSSTQVFVSVACENAQKATRPSIGEPQEEINCAETERDHTNQ</sequence>
<name>A0AAV7UTT7_PLEWA</name>
<dbReference type="EMBL" id="JANPWB010000004">
    <property type="protein sequence ID" value="KAJ1192513.1"/>
    <property type="molecule type" value="Genomic_DNA"/>
</dbReference>
<feature type="region of interest" description="Disordered" evidence="1">
    <location>
        <begin position="56"/>
        <end position="79"/>
    </location>
</feature>
<evidence type="ECO:0000313" key="3">
    <source>
        <dbReference type="Proteomes" id="UP001066276"/>
    </source>
</evidence>
<evidence type="ECO:0000313" key="2">
    <source>
        <dbReference type="EMBL" id="KAJ1192513.1"/>
    </source>
</evidence>
<comment type="caution">
    <text evidence="2">The sequence shown here is derived from an EMBL/GenBank/DDBJ whole genome shotgun (WGS) entry which is preliminary data.</text>
</comment>
<proteinExistence type="predicted"/>
<keyword evidence="3" id="KW-1185">Reference proteome</keyword>
<gene>
    <name evidence="2" type="ORF">NDU88_001820</name>
</gene>
<organism evidence="2 3">
    <name type="scientific">Pleurodeles waltl</name>
    <name type="common">Iberian ribbed newt</name>
    <dbReference type="NCBI Taxonomy" id="8319"/>
    <lineage>
        <taxon>Eukaryota</taxon>
        <taxon>Metazoa</taxon>
        <taxon>Chordata</taxon>
        <taxon>Craniata</taxon>
        <taxon>Vertebrata</taxon>
        <taxon>Euteleostomi</taxon>
        <taxon>Amphibia</taxon>
        <taxon>Batrachia</taxon>
        <taxon>Caudata</taxon>
        <taxon>Salamandroidea</taxon>
        <taxon>Salamandridae</taxon>
        <taxon>Pleurodelinae</taxon>
        <taxon>Pleurodeles</taxon>
    </lineage>
</organism>
<dbReference type="AlphaFoldDB" id="A0AAV7UTT7"/>
<evidence type="ECO:0000256" key="1">
    <source>
        <dbReference type="SAM" id="MobiDB-lite"/>
    </source>
</evidence>
<dbReference type="Proteomes" id="UP001066276">
    <property type="component" value="Chromosome 2_2"/>
</dbReference>
<accession>A0AAV7UTT7</accession>
<reference evidence="2" key="1">
    <citation type="journal article" date="2022" name="bioRxiv">
        <title>Sequencing and chromosome-scale assembly of the giantPleurodeles waltlgenome.</title>
        <authorList>
            <person name="Brown T."/>
            <person name="Elewa A."/>
            <person name="Iarovenko S."/>
            <person name="Subramanian E."/>
            <person name="Araus A.J."/>
            <person name="Petzold A."/>
            <person name="Susuki M."/>
            <person name="Suzuki K.-i.T."/>
            <person name="Hayashi T."/>
            <person name="Toyoda A."/>
            <person name="Oliveira C."/>
            <person name="Osipova E."/>
            <person name="Leigh N.D."/>
            <person name="Simon A."/>
            <person name="Yun M.H."/>
        </authorList>
    </citation>
    <scope>NUCLEOTIDE SEQUENCE</scope>
    <source>
        <strain evidence="2">20211129_DDA</strain>
        <tissue evidence="2">Liver</tissue>
    </source>
</reference>
<protein>
    <submittedName>
        <fullName evidence="2">Uncharacterized protein</fullName>
    </submittedName>
</protein>